<accession>A0ACB8FHW7</accession>
<evidence type="ECO:0000313" key="2">
    <source>
        <dbReference type="Proteomes" id="UP000827872"/>
    </source>
</evidence>
<comment type="caution">
    <text evidence="1">The sequence shown here is derived from an EMBL/GenBank/DDBJ whole genome shotgun (WGS) entry which is preliminary data.</text>
</comment>
<gene>
    <name evidence="1" type="ORF">K3G42_020225</name>
</gene>
<keyword evidence="2" id="KW-1185">Reference proteome</keyword>
<organism evidence="1 2">
    <name type="scientific">Sphaerodactylus townsendi</name>
    <dbReference type="NCBI Taxonomy" id="933632"/>
    <lineage>
        <taxon>Eukaryota</taxon>
        <taxon>Metazoa</taxon>
        <taxon>Chordata</taxon>
        <taxon>Craniata</taxon>
        <taxon>Vertebrata</taxon>
        <taxon>Euteleostomi</taxon>
        <taxon>Lepidosauria</taxon>
        <taxon>Squamata</taxon>
        <taxon>Bifurcata</taxon>
        <taxon>Gekkota</taxon>
        <taxon>Sphaerodactylidae</taxon>
        <taxon>Sphaerodactylus</taxon>
    </lineage>
</organism>
<sequence>MLIVTSTDVSTDVSGKLGQPNGEIDSSEQVKSADDTIASIGVLQNDPLVQKIEQVLSEVLGAEPQYKPDTSKLYASEEDSVLINIQELCEVQVTNEKELETDICQHTNLVVNIPVEDEFLNTAIEGDNTCVKEVEQAETGSALRTAENINVPENSPKFMTVELEDLETRVEFHSVEVKELDSLSESLDPEVLAQPESISLEKTECKLMKTHLETIVEAKDSVTTLGFLAMVVGKDFEATSEFLNKAKVKVSGSSSKDDAKGMRDELEQDSERIAMMKELEKTLRTESRLEKKDLEENSATEKEDSESISESDERKSIDASVEPETIRMGELKETQTPAIVIKLKDPLKYQKSVEPEMRDFRRMSELEVMKRADSRAHILDKKVETKNVDTAAESEEMDVRCLSGTTVCESEKEKWDNIPERMGLKNLRSPEFAGAVRVNYLEASLETAVEKKDDMVVSEDSEMAVEVKVSASTPRSEMTPETLKITKTQYLDFSKQGTVTDIGGETDINLKDLKKVPEQPSVTLKNLETVSEMQYLTGMKHVKNVLQSDVTTQGKDLESNLKPEGQREDKDLDAASESLHMIFTNYSEHSLELYTEPEATMEVKNSEKVPELLPMEDVNNSEALSPMEVKGLKTIESTTVVKLNDLEKKIEYLHRGVKNRGTESKALTDVKYLETYVQSEPGTKERDKKVPSYSVTGVKQKALDTAESLGKGQYDAETADWKIKSGCLSMKDTTEKEPSAEIKRPLFISESFQEVSILNSETAPEVDAIPGMQELKETGRYIPILEVDSPDTSAGLGMSALIDPKDASKLLNTAEDFESISGYQVVENLDSLQFANDQAINFDSQRALQVKYTVSSPKLLFSDELTNLQEKQKLEESTEAASFTTAPESPDTSGTELIVASESGEVHEVIDAEHCSKTIYMEQANSDNFLKSLYTMHLKGSKTISESKIMDAKNLEIEPEYSHREGIETEHFSEYESVASSQVLEISEESPKKNEMQESNTAFGSKTLTVLGLEVNSETLCAINIDNLEVVKKAHVAPTSLGMISTEGTRIPVSAMEDKDIKASETVKTKVEIKHLLASTTPVGIARETFHPIHVTDSKVSEASQMLETNLESVHKKEVNTKLDHEAVLSGSETFKKPKPVVGTSTTEGMLPVINIAEENKSGTDLKPKAALVEKYSESVSESNKVSATKDCDSALSLFMVDVKDSELRSDFLDAGQVKTLNTTVQFETTPEPLCVLELGNSDDVVEPVLTTEMKELGETLNCEVVLEAKHSGPTATNVITSELKPSESLCVLEISNSEGIIELTTPTYLSSAHLKPSDKTTEIETLDSNSEAPLKSGMDVKYFESVSKSDCVLEQFHYKTVPESEYVLEEKVSETSELVSMKHMEAIPELVSMKHMEAIPEPKHAQETKDLEPLAQSVCVAQATCVEKNIVYAEVRDVSETTPKFSGIIEIKDLGATMSSVLAEMEKKSDENLLLYFEEKCSETATECVQMPDLMETSADVESVCRIEGNYAEMACVIDNENSKANSGLTGVTELKDTAFVKSKTGPEPGHLKDLEAVPNSESLGKVKDMQIAQSSIDKKEGMYFEGSSESVLILERQDLERDSTSVLGSEVVSEESLKSVPAVKAKDSEVALKYIDAKGVEISEQNAKYVCMGEMKDLPSVLEHVELAQAKSSETFSEGTLEVKNLEAAMCLAKEKKSEATVLASLEEQILKASLEPICGAEKNNLVVSQQVMREMKDSEAASESVNMLEKEASSCISLKDQHSEAVPESSEITKKNDESISKDRKSEKLRTTRSAGRRRSTSVSPDHRRSRSASRSPKRLTDLDKAQLLEIAKANAAAMCAKAGVPLPPSLMPVATPEKKEEKVTQKSAKETIMELTEKCKKIAQSQEDDVILNKPHVSDEEEEEHPFINHPFKLSEPKPIFFNLTTPTIKPAPPKNQVTLTKEFPVSSGSQHRKKEADSAYGEWVPVEKNKEENKDDVFPNPATLEPVDISSALSERTIAQKRLTENTFDLEAMCLLNRAQERSEGTASGPVGLITADVRAHVEKGDLSGTSWRRLKIDAWAQLNSLPGQFTGSTGAQVLSSEQLSNSGPQAWIKKVDDIQTDESKYHMLNSFEITGRSDNDTLRTLIAS</sequence>
<dbReference type="Proteomes" id="UP000827872">
    <property type="component" value="Linkage Group LG04"/>
</dbReference>
<evidence type="ECO:0000313" key="1">
    <source>
        <dbReference type="EMBL" id="KAH8004842.1"/>
    </source>
</evidence>
<dbReference type="EMBL" id="CM037617">
    <property type="protein sequence ID" value="KAH8004842.1"/>
    <property type="molecule type" value="Genomic_DNA"/>
</dbReference>
<protein>
    <submittedName>
        <fullName evidence="1">Uncharacterized protein</fullName>
    </submittedName>
</protein>
<reference evidence="1" key="1">
    <citation type="submission" date="2021-08" db="EMBL/GenBank/DDBJ databases">
        <title>The first chromosome-level gecko genome reveals the dynamic sex chromosomes of Neotropical dwarf geckos (Sphaerodactylidae: Sphaerodactylus).</title>
        <authorList>
            <person name="Pinto B.J."/>
            <person name="Keating S.E."/>
            <person name="Gamble T."/>
        </authorList>
    </citation>
    <scope>NUCLEOTIDE SEQUENCE</scope>
    <source>
        <strain evidence="1">TG3544</strain>
    </source>
</reference>
<name>A0ACB8FHW7_9SAUR</name>
<proteinExistence type="predicted"/>